<sequence length="58" mass="6522">MYALFILLALSFVFVIMVGLFLFWATSSGQFDDVQKHSTAILADDDTQNFDVSQSLDE</sequence>
<reference evidence="1 2" key="1">
    <citation type="journal article" date="2011" name="J. Bacteriol.">
        <title>Genome sequence of Taylorella equigenitalis MCE9, the causative agent of contagious equine metritis.</title>
        <authorList>
            <person name="Hebert L."/>
            <person name="Moumen B."/>
            <person name="Duquesne F."/>
            <person name="Breuil M.F."/>
            <person name="Laugier C."/>
            <person name="Batto J.M."/>
            <person name="Renault P."/>
            <person name="Petry S."/>
        </authorList>
    </citation>
    <scope>NUCLEOTIDE SEQUENCE [LARGE SCALE GENOMIC DNA]</scope>
    <source>
        <strain evidence="1 2">MCE9</strain>
    </source>
</reference>
<proteinExistence type="predicted"/>
<protein>
    <recommendedName>
        <fullName evidence="3">Type cbb3 cytochrome oxidase biogenesis protein CcoS</fullName>
    </recommendedName>
</protein>
<dbReference type="Pfam" id="PF03597">
    <property type="entry name" value="FixS"/>
    <property type="match status" value="1"/>
</dbReference>
<dbReference type="KEGG" id="teq:TEQUI_1170"/>
<evidence type="ECO:0000313" key="2">
    <source>
        <dbReference type="Proteomes" id="UP000007472"/>
    </source>
</evidence>
<accession>A0A654KI24</accession>
<dbReference type="EMBL" id="CP002456">
    <property type="protein sequence ID" value="ADU92093.1"/>
    <property type="molecule type" value="Genomic_DNA"/>
</dbReference>
<organism evidence="1 2">
    <name type="scientific">Taylorella equigenitalis (strain MCE9)</name>
    <dbReference type="NCBI Taxonomy" id="937774"/>
    <lineage>
        <taxon>Bacteria</taxon>
        <taxon>Pseudomonadati</taxon>
        <taxon>Pseudomonadota</taxon>
        <taxon>Betaproteobacteria</taxon>
        <taxon>Burkholderiales</taxon>
        <taxon>Alcaligenaceae</taxon>
        <taxon>Taylorella</taxon>
    </lineage>
</organism>
<dbReference type="PANTHER" id="PTHR41532:SF1">
    <property type="entry name" value="FIXS PROTEIN"/>
    <property type="match status" value="1"/>
</dbReference>
<dbReference type="Proteomes" id="UP000007472">
    <property type="component" value="Chromosome"/>
</dbReference>
<dbReference type="PANTHER" id="PTHR41532">
    <property type="entry name" value="FIXS PROTEIN"/>
    <property type="match status" value="1"/>
</dbReference>
<name>A0A654KI24_TAYEM</name>
<evidence type="ECO:0008006" key="3">
    <source>
        <dbReference type="Google" id="ProtNLM"/>
    </source>
</evidence>
<dbReference type="AlphaFoldDB" id="A0A654KI24"/>
<dbReference type="InterPro" id="IPR004714">
    <property type="entry name" value="Cyt_oxidase_maturation_cbb3"/>
</dbReference>
<gene>
    <name evidence="1" type="ordered locus">TEQUI_1170</name>
</gene>
<dbReference type="NCBIfam" id="TIGR00847">
    <property type="entry name" value="ccoS"/>
    <property type="match status" value="1"/>
</dbReference>
<evidence type="ECO:0000313" key="1">
    <source>
        <dbReference type="EMBL" id="ADU92093.1"/>
    </source>
</evidence>